<organism evidence="1 2">
    <name type="scientific">Fistulifera solaris</name>
    <name type="common">Oleaginous diatom</name>
    <dbReference type="NCBI Taxonomy" id="1519565"/>
    <lineage>
        <taxon>Eukaryota</taxon>
        <taxon>Sar</taxon>
        <taxon>Stramenopiles</taxon>
        <taxon>Ochrophyta</taxon>
        <taxon>Bacillariophyta</taxon>
        <taxon>Bacillariophyceae</taxon>
        <taxon>Bacillariophycidae</taxon>
        <taxon>Naviculales</taxon>
        <taxon>Naviculaceae</taxon>
        <taxon>Fistulifera</taxon>
    </lineage>
</organism>
<dbReference type="InterPro" id="IPR036614">
    <property type="entry name" value="RusA-like_sf"/>
</dbReference>
<dbReference type="AlphaFoldDB" id="A0A1Z5KNI6"/>
<protein>
    <submittedName>
        <fullName evidence="1">Uncharacterized protein</fullName>
    </submittedName>
</protein>
<sequence>MQAPAGIFRCNGNPCAITVKFYFPRPKHHFMVRPAGEPWPLKSNAPKFVTHAPDIDNCVKLVLDALQGIAFRNDASVVQLTTTKLYDHTQQIYKEDTVHVGTTLIKVCEMDPNAPTQSCSCLCCTTK</sequence>
<dbReference type="GO" id="GO:0000287">
    <property type="term" value="F:magnesium ion binding"/>
    <property type="evidence" value="ECO:0007669"/>
    <property type="project" value="InterPro"/>
</dbReference>
<name>A0A1Z5KNI6_FISSO</name>
<gene>
    <name evidence="1" type="ORF">FisN_13Hu002</name>
</gene>
<dbReference type="SUPFAM" id="SSF103084">
    <property type="entry name" value="Holliday junction resolvase RusA"/>
    <property type="match status" value="1"/>
</dbReference>
<comment type="caution">
    <text evidence="1">The sequence shown here is derived from an EMBL/GenBank/DDBJ whole genome shotgun (WGS) entry which is preliminary data.</text>
</comment>
<dbReference type="InterPro" id="IPR008822">
    <property type="entry name" value="Endonuclease_RusA-like"/>
</dbReference>
<accession>A0A1Z5KNI6</accession>
<proteinExistence type="predicted"/>
<reference evidence="1 2" key="1">
    <citation type="journal article" date="2015" name="Plant Cell">
        <title>Oil accumulation by the oleaginous diatom Fistulifera solaris as revealed by the genome and transcriptome.</title>
        <authorList>
            <person name="Tanaka T."/>
            <person name="Maeda Y."/>
            <person name="Veluchamy A."/>
            <person name="Tanaka M."/>
            <person name="Abida H."/>
            <person name="Marechal E."/>
            <person name="Bowler C."/>
            <person name="Muto M."/>
            <person name="Sunaga Y."/>
            <person name="Tanaka M."/>
            <person name="Yoshino T."/>
            <person name="Taniguchi T."/>
            <person name="Fukuda Y."/>
            <person name="Nemoto M."/>
            <person name="Matsumoto M."/>
            <person name="Wong P.S."/>
            <person name="Aburatani S."/>
            <person name="Fujibuchi W."/>
        </authorList>
    </citation>
    <scope>NUCLEOTIDE SEQUENCE [LARGE SCALE GENOMIC DNA]</scope>
    <source>
        <strain evidence="1 2">JPCC DA0580</strain>
    </source>
</reference>
<dbReference type="OrthoDB" id="10573090at2759"/>
<dbReference type="GO" id="GO:0006310">
    <property type="term" value="P:DNA recombination"/>
    <property type="evidence" value="ECO:0007669"/>
    <property type="project" value="InterPro"/>
</dbReference>
<dbReference type="EMBL" id="BDSP01000259">
    <property type="protein sequence ID" value="GAX27884.1"/>
    <property type="molecule type" value="Genomic_DNA"/>
</dbReference>
<dbReference type="Gene3D" id="3.30.1330.70">
    <property type="entry name" value="Holliday junction resolvase RusA"/>
    <property type="match status" value="1"/>
</dbReference>
<keyword evidence="2" id="KW-1185">Reference proteome</keyword>
<dbReference type="GO" id="GO:0006281">
    <property type="term" value="P:DNA repair"/>
    <property type="evidence" value="ECO:0007669"/>
    <property type="project" value="InterPro"/>
</dbReference>
<dbReference type="Proteomes" id="UP000198406">
    <property type="component" value="Unassembled WGS sequence"/>
</dbReference>
<evidence type="ECO:0000313" key="1">
    <source>
        <dbReference type="EMBL" id="GAX27884.1"/>
    </source>
</evidence>
<dbReference type="InParanoid" id="A0A1Z5KNI6"/>
<dbReference type="Pfam" id="PF05866">
    <property type="entry name" value="RusA"/>
    <property type="match status" value="1"/>
</dbReference>
<evidence type="ECO:0000313" key="2">
    <source>
        <dbReference type="Proteomes" id="UP000198406"/>
    </source>
</evidence>